<name>A0ABU8JJA8_DICCH</name>
<comment type="caution">
    <text evidence="1">The sequence shown here is derived from an EMBL/GenBank/DDBJ whole genome shotgun (WGS) entry which is preliminary data.</text>
</comment>
<organism evidence="1 2">
    <name type="scientific">Dickeya chrysanthemi</name>
    <name type="common">Pectobacterium chrysanthemi</name>
    <name type="synonym">Erwinia chrysanthemi</name>
    <dbReference type="NCBI Taxonomy" id="556"/>
    <lineage>
        <taxon>Bacteria</taxon>
        <taxon>Pseudomonadati</taxon>
        <taxon>Pseudomonadota</taxon>
        <taxon>Gammaproteobacteria</taxon>
        <taxon>Enterobacterales</taxon>
        <taxon>Pectobacteriaceae</taxon>
        <taxon>Dickeya</taxon>
    </lineage>
</organism>
<dbReference type="RefSeq" id="WP_336680708.1">
    <property type="nucleotide sequence ID" value="NZ_JBBBOO010000002.1"/>
</dbReference>
<dbReference type="EMBL" id="JBBBOO010000002">
    <property type="protein sequence ID" value="MEI7062882.1"/>
    <property type="molecule type" value="Genomic_DNA"/>
</dbReference>
<keyword evidence="2" id="KW-1185">Reference proteome</keyword>
<proteinExistence type="predicted"/>
<reference evidence="1 2" key="1">
    <citation type="submission" date="2024-03" db="EMBL/GenBank/DDBJ databases">
        <title>Analysis of soft rot Pectobacteriaceae population diversity in US potato growing regions between 2016 and 2022.</title>
        <authorList>
            <person name="Ma X."/>
            <person name="Zhang X."/>
            <person name="Stodghill P."/>
            <person name="Rioux R."/>
            <person name="Babler B."/>
            <person name="Shrestha S."/>
            <person name="Babler B."/>
            <person name="Rivedal H."/>
            <person name="Frost K."/>
            <person name="Hao J."/>
            <person name="Secor G."/>
            <person name="Swingle B."/>
        </authorList>
    </citation>
    <scope>NUCLEOTIDE SEQUENCE [LARGE SCALE GENOMIC DNA]</scope>
    <source>
        <strain evidence="1 2">SR64</strain>
    </source>
</reference>
<gene>
    <name evidence="1" type="ORF">WCU84_04225</name>
</gene>
<evidence type="ECO:0000313" key="2">
    <source>
        <dbReference type="Proteomes" id="UP001359469"/>
    </source>
</evidence>
<evidence type="ECO:0000313" key="1">
    <source>
        <dbReference type="EMBL" id="MEI7062882.1"/>
    </source>
</evidence>
<sequence>MNIEEIEKEIDSAFEDSILTSIPYSQAVWELLSYLEYKHYQLTTINGSSHDKSAGVDNMINFITHPLRVCFKECKRRKYAMTSYYSKPNANAAHEWYEKSSSYNNFCSIFPLFHSGVLSIEATGDELKTNKDLSQGIPYEAYNRFFHKTGSNEQSNVDTLSIIKLVKEHAFYLNGKLAISWSASLSKTVTSIFEQSQSVRYHLPEYWQFSRFTLGEFRKIAITISALSYARYAITTINAEEFPENGYSQRVWVIPKNELIKILTESSGYEKSKIISILEYLTFGAKGIINPDVATQPLFDCEDGNYAISPFLFINSDIERNTCVLLNQIEEDKIIYSSLVDEKEKVLYKDIKKELSLQGYRCESGKVSGTDLDLAIIDVKNKTVLTVELKWFIEPADIREINKKSQEIKKGIKQAKTIQSLLDSHDENLYKNILRIDSNYSHYSIVGSFNWIGLDRIQDKKIPVIKIGHLLSLIESEKNLESVINILKNRKYLPIPNIDYKVVTFSIKSGNWKCEWYGLKSLAE</sequence>
<dbReference type="Proteomes" id="UP001359469">
    <property type="component" value="Unassembled WGS sequence"/>
</dbReference>
<accession>A0ABU8JJA8</accession>
<protein>
    <submittedName>
        <fullName evidence="1">Uncharacterized protein</fullName>
    </submittedName>
</protein>